<evidence type="ECO:0008006" key="3">
    <source>
        <dbReference type="Google" id="ProtNLM"/>
    </source>
</evidence>
<dbReference type="RefSeq" id="WP_011629971.1">
    <property type="nucleotide sequence ID" value="NC_008340.1"/>
</dbReference>
<accession>Q0A6G0</accession>
<evidence type="ECO:0000313" key="2">
    <source>
        <dbReference type="Proteomes" id="UP000001962"/>
    </source>
</evidence>
<organism evidence="1 2">
    <name type="scientific">Alkalilimnicola ehrlichii (strain ATCC BAA-1101 / DSM 17681 / MLHE-1)</name>
    <dbReference type="NCBI Taxonomy" id="187272"/>
    <lineage>
        <taxon>Bacteria</taxon>
        <taxon>Pseudomonadati</taxon>
        <taxon>Pseudomonadota</taxon>
        <taxon>Gammaproteobacteria</taxon>
        <taxon>Chromatiales</taxon>
        <taxon>Ectothiorhodospiraceae</taxon>
        <taxon>Alkalilimnicola</taxon>
    </lineage>
</organism>
<proteinExistence type="predicted"/>
<gene>
    <name evidence="1" type="ordered locus">Mlg_2235</name>
</gene>
<dbReference type="HOGENOM" id="CLU_150035_0_0_6"/>
<evidence type="ECO:0000313" key="1">
    <source>
        <dbReference type="EMBL" id="ABI57577.1"/>
    </source>
</evidence>
<dbReference type="Proteomes" id="UP000001962">
    <property type="component" value="Chromosome"/>
</dbReference>
<sequence>MQLKELVESWEETAGERRTPHEYAVRLPLADAAKLAALAEMYPGRSEEDLITDLLSAALDELEATFPYVQGQRVIAEDEQGDPIYEDAGLTPRFKALTRRKLQALRASVEADEAPAPSRETG</sequence>
<dbReference type="OrthoDB" id="6386565at2"/>
<reference evidence="2" key="1">
    <citation type="submission" date="2006-08" db="EMBL/GenBank/DDBJ databases">
        <title>Complete sequence of Alkalilimnicola ehrilichei MLHE-1.</title>
        <authorList>
            <person name="Copeland A."/>
            <person name="Lucas S."/>
            <person name="Lapidus A."/>
            <person name="Barry K."/>
            <person name="Detter J.C."/>
            <person name="Glavina del Rio T."/>
            <person name="Hammon N."/>
            <person name="Israni S."/>
            <person name="Dalin E."/>
            <person name="Tice H."/>
            <person name="Pitluck S."/>
            <person name="Sims D."/>
            <person name="Brettin T."/>
            <person name="Bruce D."/>
            <person name="Han C."/>
            <person name="Tapia R."/>
            <person name="Gilna P."/>
            <person name="Schmutz J."/>
            <person name="Larimer F."/>
            <person name="Land M."/>
            <person name="Hauser L."/>
            <person name="Kyrpides N."/>
            <person name="Mikhailova N."/>
            <person name="Oremland R.S."/>
            <person name="Hoeft S.E."/>
            <person name="Switzer-Blum J."/>
            <person name="Kulp T."/>
            <person name="King G."/>
            <person name="Tabita R."/>
            <person name="Witte B."/>
            <person name="Santini J.M."/>
            <person name="Basu P."/>
            <person name="Hollibaugh J.T."/>
            <person name="Xie G."/>
            <person name="Stolz J.F."/>
            <person name="Richardson P."/>
        </authorList>
    </citation>
    <scope>NUCLEOTIDE SEQUENCE [LARGE SCALE GENOMIC DNA]</scope>
    <source>
        <strain evidence="2">ATCC BAA-1101 / DSM 17681 / MLHE-1</strain>
    </source>
</reference>
<name>Q0A6G0_ALKEH</name>
<keyword evidence="2" id="KW-1185">Reference proteome</keyword>
<dbReference type="EMBL" id="CP000453">
    <property type="protein sequence ID" value="ABI57577.1"/>
    <property type="molecule type" value="Genomic_DNA"/>
</dbReference>
<protein>
    <recommendedName>
        <fullName evidence="3">Type 1 pili tip component</fullName>
    </recommendedName>
</protein>
<dbReference type="eggNOG" id="ENOG5032RZM">
    <property type="taxonomic scope" value="Bacteria"/>
</dbReference>
<dbReference type="KEGG" id="aeh:Mlg_2235"/>
<dbReference type="AlphaFoldDB" id="Q0A6G0"/>